<evidence type="ECO:0000259" key="6">
    <source>
        <dbReference type="PROSITE" id="PS51007"/>
    </source>
</evidence>
<evidence type="ECO:0000256" key="4">
    <source>
        <dbReference type="PROSITE-ProRule" id="PRU00433"/>
    </source>
</evidence>
<feature type="domain" description="Cytochrome c" evidence="6">
    <location>
        <begin position="98"/>
        <end position="183"/>
    </location>
</feature>
<dbReference type="InterPro" id="IPR038414">
    <property type="entry name" value="CcoP_N_sf"/>
</dbReference>
<dbReference type="GO" id="GO:0046872">
    <property type="term" value="F:metal ion binding"/>
    <property type="evidence" value="ECO:0007669"/>
    <property type="project" value="UniProtKB-KW"/>
</dbReference>
<keyword evidence="1 4" id="KW-0349">Heme</keyword>
<dbReference type="InterPro" id="IPR032858">
    <property type="entry name" value="CcoP_N"/>
</dbReference>
<dbReference type="InterPro" id="IPR009056">
    <property type="entry name" value="Cyt_c-like_dom"/>
</dbReference>
<accession>A0A4V1M6F3</accession>
<comment type="caution">
    <text evidence="7">The sequence shown here is derived from an EMBL/GenBank/DDBJ whole genome shotgun (WGS) entry which is preliminary data.</text>
</comment>
<dbReference type="Proteomes" id="UP000290218">
    <property type="component" value="Unassembled WGS sequence"/>
</dbReference>
<dbReference type="PANTHER" id="PTHR33751">
    <property type="entry name" value="CBB3-TYPE CYTOCHROME C OXIDASE SUBUNIT FIXP"/>
    <property type="match status" value="1"/>
</dbReference>
<gene>
    <name evidence="7" type="ORF">ESB00_04695</name>
</gene>
<dbReference type="Pfam" id="PF13442">
    <property type="entry name" value="Cytochrome_CBB3"/>
    <property type="match status" value="1"/>
</dbReference>
<dbReference type="Pfam" id="PF14715">
    <property type="entry name" value="FixP_N"/>
    <property type="match status" value="1"/>
</dbReference>
<dbReference type="InterPro" id="IPR050597">
    <property type="entry name" value="Cytochrome_c_Oxidase_Subunit"/>
</dbReference>
<proteinExistence type="predicted"/>
<dbReference type="Gene3D" id="1.10.760.10">
    <property type="entry name" value="Cytochrome c-like domain"/>
    <property type="match status" value="1"/>
</dbReference>
<dbReference type="SUPFAM" id="SSF46626">
    <property type="entry name" value="Cytochrome c"/>
    <property type="match status" value="1"/>
</dbReference>
<evidence type="ECO:0000256" key="3">
    <source>
        <dbReference type="ARBA" id="ARBA00023004"/>
    </source>
</evidence>
<feature type="transmembrane region" description="Helical" evidence="5">
    <location>
        <begin position="34"/>
        <end position="52"/>
    </location>
</feature>
<sequence>MTQPPQPPPGQNGPKLRNHVYDGIQEFDQRLPNWWLYTLYGAIAFSIVYWFAHMVAKVVPADGTQVDAEMARIAAVKMAGSIDVTNDDIFWEMSGNPVFVEAGKQTYTSLCAACHLASLRGKGENPAAVGPDLTDTAWIHGGTPKEVYHTVSAGVLAKGMPAWEPVLGQKKTAEVVAFLLSHHRKGEPVTVETPK</sequence>
<dbReference type="OrthoDB" id="7933886at2"/>
<dbReference type="PANTHER" id="PTHR33751:SF1">
    <property type="entry name" value="CBB3-TYPE CYTOCHROME C OXIDASE SUBUNIT FIXP"/>
    <property type="match status" value="1"/>
</dbReference>
<protein>
    <submittedName>
        <fullName evidence="7">C-type cytochrome</fullName>
    </submittedName>
</protein>
<keyword evidence="5" id="KW-1133">Transmembrane helix</keyword>
<dbReference type="InterPro" id="IPR036909">
    <property type="entry name" value="Cyt_c-like_dom_sf"/>
</dbReference>
<dbReference type="PROSITE" id="PS51007">
    <property type="entry name" value="CYTC"/>
    <property type="match status" value="1"/>
</dbReference>
<dbReference type="EMBL" id="SDHX01000001">
    <property type="protein sequence ID" value="RXK55199.1"/>
    <property type="molecule type" value="Genomic_DNA"/>
</dbReference>
<dbReference type="GO" id="GO:0009055">
    <property type="term" value="F:electron transfer activity"/>
    <property type="evidence" value="ECO:0007669"/>
    <property type="project" value="InterPro"/>
</dbReference>
<keyword evidence="5" id="KW-0472">Membrane</keyword>
<evidence type="ECO:0000313" key="7">
    <source>
        <dbReference type="EMBL" id="RXK55199.1"/>
    </source>
</evidence>
<dbReference type="RefSeq" id="WP_129046565.1">
    <property type="nucleotide sequence ID" value="NZ_SDHX01000001.1"/>
</dbReference>
<dbReference type="GO" id="GO:0020037">
    <property type="term" value="F:heme binding"/>
    <property type="evidence" value="ECO:0007669"/>
    <property type="project" value="InterPro"/>
</dbReference>
<evidence type="ECO:0000256" key="5">
    <source>
        <dbReference type="SAM" id="Phobius"/>
    </source>
</evidence>
<dbReference type="Gene3D" id="6.10.280.130">
    <property type="match status" value="1"/>
</dbReference>
<dbReference type="AlphaFoldDB" id="A0A4V1M6F3"/>
<keyword evidence="2 4" id="KW-0479">Metal-binding</keyword>
<keyword evidence="5" id="KW-0812">Transmembrane</keyword>
<reference evidence="7 8" key="1">
    <citation type="submission" date="2019-01" db="EMBL/GenBank/DDBJ databases">
        <title>Lacunisphaera sp. strain TWA-58.</title>
        <authorList>
            <person name="Chen W.-M."/>
        </authorList>
    </citation>
    <scope>NUCLEOTIDE SEQUENCE [LARGE SCALE GENOMIC DNA]</scope>
    <source>
        <strain evidence="7 8">TWA-58</strain>
    </source>
</reference>
<keyword evidence="8" id="KW-1185">Reference proteome</keyword>
<evidence type="ECO:0000256" key="1">
    <source>
        <dbReference type="ARBA" id="ARBA00022617"/>
    </source>
</evidence>
<evidence type="ECO:0000256" key="2">
    <source>
        <dbReference type="ARBA" id="ARBA00022723"/>
    </source>
</evidence>
<organism evidence="7 8">
    <name type="scientific">Oleiharenicola lentus</name>
    <dbReference type="NCBI Taxonomy" id="2508720"/>
    <lineage>
        <taxon>Bacteria</taxon>
        <taxon>Pseudomonadati</taxon>
        <taxon>Verrucomicrobiota</taxon>
        <taxon>Opitutia</taxon>
        <taxon>Opitutales</taxon>
        <taxon>Opitutaceae</taxon>
        <taxon>Oleiharenicola</taxon>
    </lineage>
</organism>
<name>A0A4V1M6F3_9BACT</name>
<keyword evidence="3 4" id="KW-0408">Iron</keyword>
<evidence type="ECO:0000313" key="8">
    <source>
        <dbReference type="Proteomes" id="UP000290218"/>
    </source>
</evidence>